<dbReference type="Pfam" id="PF14238">
    <property type="entry name" value="DUF4340"/>
    <property type="match status" value="2"/>
</dbReference>
<comment type="caution">
    <text evidence="3">The sequence shown here is derived from an EMBL/GenBank/DDBJ whole genome shotgun (WGS) entry which is preliminary data.</text>
</comment>
<dbReference type="Proteomes" id="UP000525652">
    <property type="component" value="Unassembled WGS sequence"/>
</dbReference>
<protein>
    <submittedName>
        <fullName evidence="3">DUF4340 domain-containing protein</fullName>
    </submittedName>
</protein>
<organism evidence="3 4">
    <name type="scientific">Puniceicoccus vermicola</name>
    <dbReference type="NCBI Taxonomy" id="388746"/>
    <lineage>
        <taxon>Bacteria</taxon>
        <taxon>Pseudomonadati</taxon>
        <taxon>Verrucomicrobiota</taxon>
        <taxon>Opitutia</taxon>
        <taxon>Puniceicoccales</taxon>
        <taxon>Puniceicoccaceae</taxon>
        <taxon>Puniceicoccus</taxon>
    </lineage>
</organism>
<feature type="region of interest" description="Disordered" evidence="1">
    <location>
        <begin position="621"/>
        <end position="686"/>
    </location>
</feature>
<evidence type="ECO:0000313" key="3">
    <source>
        <dbReference type="EMBL" id="MBC2603057.1"/>
    </source>
</evidence>
<dbReference type="RefSeq" id="WP_185693700.1">
    <property type="nucleotide sequence ID" value="NZ_JACHVA010000117.1"/>
</dbReference>
<dbReference type="InterPro" id="IPR025641">
    <property type="entry name" value="DUF4340"/>
</dbReference>
<proteinExistence type="predicted"/>
<name>A0A7X1B001_9BACT</name>
<evidence type="ECO:0000259" key="2">
    <source>
        <dbReference type="Pfam" id="PF14238"/>
    </source>
</evidence>
<feature type="domain" description="DUF4340" evidence="2">
    <location>
        <begin position="360"/>
        <end position="533"/>
    </location>
</feature>
<feature type="domain" description="DUF4340" evidence="2">
    <location>
        <begin position="70"/>
        <end position="207"/>
    </location>
</feature>
<feature type="compositionally biased region" description="Polar residues" evidence="1">
    <location>
        <begin position="675"/>
        <end position="686"/>
    </location>
</feature>
<reference evidence="3 4" key="1">
    <citation type="submission" date="2020-07" db="EMBL/GenBank/DDBJ databases">
        <authorList>
            <person name="Feng X."/>
        </authorList>
    </citation>
    <scope>NUCLEOTIDE SEQUENCE [LARGE SCALE GENOMIC DNA]</scope>
    <source>
        <strain evidence="3 4">JCM14086</strain>
    </source>
</reference>
<sequence>MRLKLTVFLGLLNLLAFGVIYYLEAGNDGAPEQRRAEPVLASSIAESSRIEITGEAVPERRVLTRRNDSWMLEEPIVWRANPNAIDRIFRALLFLRKDIRFTMEDIERNNQTLADYGLDTPVLVISFVRDGKTTTIKIGSPTDVGGRFYLLGPSGEEVFVVDEEVVRSVALDLQDLRSRNLFTMDFFGIKEISLQPGNGRSLQIRLAAIEDGWMFEAPIQTRASAPAVDSRLQRILETSVVSLIPETQISPSESGLVEPRMRISLEDGGTRRTFLLGKPVPDQEGNAYGKIEGIPTVVTVPEEAFLTLNDALTNLREKSFFLFRVPLVTSLQIGSGDRTISLQKLENQTWQVSASGAEVEPVRYPADPGVLTKTVESLITLRAKKFISDAPSDSDLREYGLNDPQRTVEIIGENNHKLLLGDLDPDTRLIYAKVEGQPFVYAVPMDIIRDLPVSALAYRFRLLDQIPDTGQIRSVVVRDLDTEKILLDRTLGEGGKSWTFGELDDPDQPPKTSFVTLLKQLRNFRVDSYLSPTFTDGLKIEADRTIPWRYLLEAEVVLPGSGDSTVVTKKYYLTERIEGTLQGGGSEEKDVTFTLPQTIIEAWEDLFPTRPLPDEYDEEAALEAAQKTAPQIEEEAEKENSQDELQSSPESATPDKTSPGESELNLTPVLPTPESVGSGQNKEPAG</sequence>
<evidence type="ECO:0000256" key="1">
    <source>
        <dbReference type="SAM" id="MobiDB-lite"/>
    </source>
</evidence>
<keyword evidence="4" id="KW-1185">Reference proteome</keyword>
<evidence type="ECO:0000313" key="4">
    <source>
        <dbReference type="Proteomes" id="UP000525652"/>
    </source>
</evidence>
<dbReference type="EMBL" id="JACHVA010000117">
    <property type="protein sequence ID" value="MBC2603057.1"/>
    <property type="molecule type" value="Genomic_DNA"/>
</dbReference>
<accession>A0A7X1B001</accession>
<gene>
    <name evidence="3" type="ORF">H5P30_14840</name>
</gene>
<feature type="compositionally biased region" description="Polar residues" evidence="1">
    <location>
        <begin position="643"/>
        <end position="660"/>
    </location>
</feature>
<dbReference type="AlphaFoldDB" id="A0A7X1B001"/>